<protein>
    <submittedName>
        <fullName evidence="6">L-cysteine:1D-myo-inositol 2-amino-2-deoxy-alpha-D-glucopyranoside ligase</fullName>
    </submittedName>
</protein>
<dbReference type="Proteomes" id="UP000195062">
    <property type="component" value="Unassembled WGS sequence"/>
</dbReference>
<dbReference type="InterPro" id="IPR032678">
    <property type="entry name" value="tRNA-synt_1_cat_dom"/>
</dbReference>
<feature type="domain" description="tRNA synthetases class I catalytic" evidence="5">
    <location>
        <begin position="1"/>
        <end position="267"/>
    </location>
</feature>
<dbReference type="GO" id="GO:0004817">
    <property type="term" value="F:cysteine-tRNA ligase activity"/>
    <property type="evidence" value="ECO:0007669"/>
    <property type="project" value="TreeGrafter"/>
</dbReference>
<keyword evidence="3" id="KW-0547">Nucleotide-binding</keyword>
<keyword evidence="4" id="KW-0067">ATP-binding</keyword>
<dbReference type="SUPFAM" id="SSF52374">
    <property type="entry name" value="Nucleotidylyl transferase"/>
    <property type="match status" value="1"/>
</dbReference>
<gene>
    <name evidence="6" type="primary">mshC</name>
    <name evidence="6" type="ORF">CMMCAS07_12560</name>
</gene>
<evidence type="ECO:0000256" key="1">
    <source>
        <dbReference type="ARBA" id="ARBA00011245"/>
    </source>
</evidence>
<dbReference type="GO" id="GO:0006423">
    <property type="term" value="P:cysteinyl-tRNA aminoacylation"/>
    <property type="evidence" value="ECO:0007669"/>
    <property type="project" value="TreeGrafter"/>
</dbReference>
<proteinExistence type="predicted"/>
<dbReference type="InterPro" id="IPR024909">
    <property type="entry name" value="Cys-tRNA/MSH_ligase"/>
</dbReference>
<keyword evidence="7" id="KW-1185">Reference proteome</keyword>
<reference evidence="6 7" key="1">
    <citation type="submission" date="2016-08" db="EMBL/GenBank/DDBJ databases">
        <title>Genome sequence of Clavibacter michiganensis subsp. michiganensis strain CASJ007.</title>
        <authorList>
            <person name="Thapa S.P."/>
            <person name="Coaker G."/>
        </authorList>
    </citation>
    <scope>NUCLEOTIDE SEQUENCE [LARGE SCALE GENOMIC DNA]</scope>
    <source>
        <strain evidence="6">CASJ007</strain>
    </source>
</reference>
<dbReference type="EMBL" id="MDHH01000002">
    <property type="protein sequence ID" value="OUE02842.1"/>
    <property type="molecule type" value="Genomic_DNA"/>
</dbReference>
<comment type="caution">
    <text evidence="6">The sequence shown here is derived from an EMBL/GenBank/DDBJ whole genome shotgun (WGS) entry which is preliminary data.</text>
</comment>
<dbReference type="PANTHER" id="PTHR10890:SF3">
    <property type="entry name" value="CYSTEINE--TRNA LIGASE, CYTOPLASMIC"/>
    <property type="match status" value="1"/>
</dbReference>
<dbReference type="GO" id="GO:0005524">
    <property type="term" value="F:ATP binding"/>
    <property type="evidence" value="ECO:0007669"/>
    <property type="project" value="UniProtKB-KW"/>
</dbReference>
<dbReference type="PANTHER" id="PTHR10890">
    <property type="entry name" value="CYSTEINYL-TRNA SYNTHETASE"/>
    <property type="match status" value="1"/>
</dbReference>
<dbReference type="PRINTS" id="PR00983">
    <property type="entry name" value="TRNASYNTHCYS"/>
</dbReference>
<evidence type="ECO:0000313" key="7">
    <source>
        <dbReference type="Proteomes" id="UP000195062"/>
    </source>
</evidence>
<evidence type="ECO:0000256" key="4">
    <source>
        <dbReference type="ARBA" id="ARBA00022840"/>
    </source>
</evidence>
<dbReference type="Pfam" id="PF01406">
    <property type="entry name" value="tRNA-synt_1e"/>
    <property type="match status" value="1"/>
</dbReference>
<evidence type="ECO:0000256" key="2">
    <source>
        <dbReference type="ARBA" id="ARBA00022598"/>
    </source>
</evidence>
<sequence>MQNVTDVDDPLLERATATGVDWRDLAAEQVELFRTDMEALRILPPDSYVGVTEVVDEVAAAVAELVRRGTAYPVATPDAAQPGARDLYFDVARAGADGPWALGDESGYDRDTMAVLSAERGGDPERPGKRDPLDPLLWRAERADEPAWDSAVGRGRPGWHIECAVIALRKLDRPVTVQGGGSDLIFPHHEMSAGHAAALTGEDFACVYAHSGMVAYQGEKMSKSLGNLVLVSRLRAAGVDPRAIRLALLAQHYRADWEWTDALLAESVARLAAWDAWAADAASTDADAGEPGELVQLVRERLADDLDTPGAILLLDLRVATGVPATPVEVAAVDALLGVALGSPAA</sequence>
<dbReference type="GO" id="GO:0005829">
    <property type="term" value="C:cytosol"/>
    <property type="evidence" value="ECO:0007669"/>
    <property type="project" value="TreeGrafter"/>
</dbReference>
<dbReference type="AlphaFoldDB" id="A0A251XJ57"/>
<accession>A0A251XJ57</accession>
<dbReference type="Gene3D" id="1.20.120.640">
    <property type="entry name" value="Anticodon-binding domain of a subclass of class I aminoacyl-tRNA synthetases"/>
    <property type="match status" value="1"/>
</dbReference>
<name>A0A251XJ57_CLAMM</name>
<dbReference type="Gene3D" id="3.40.50.620">
    <property type="entry name" value="HUPs"/>
    <property type="match status" value="1"/>
</dbReference>
<dbReference type="InterPro" id="IPR014729">
    <property type="entry name" value="Rossmann-like_a/b/a_fold"/>
</dbReference>
<evidence type="ECO:0000256" key="3">
    <source>
        <dbReference type="ARBA" id="ARBA00022741"/>
    </source>
</evidence>
<keyword evidence="2 6" id="KW-0436">Ligase</keyword>
<evidence type="ECO:0000259" key="5">
    <source>
        <dbReference type="Pfam" id="PF01406"/>
    </source>
</evidence>
<evidence type="ECO:0000313" key="6">
    <source>
        <dbReference type="EMBL" id="OUE02842.1"/>
    </source>
</evidence>
<comment type="subunit">
    <text evidence="1">Monomer.</text>
</comment>
<organism evidence="6 7">
    <name type="scientific">Clavibacter michiganensis subsp. michiganensis</name>
    <dbReference type="NCBI Taxonomy" id="33013"/>
    <lineage>
        <taxon>Bacteria</taxon>
        <taxon>Bacillati</taxon>
        <taxon>Actinomycetota</taxon>
        <taxon>Actinomycetes</taxon>
        <taxon>Micrococcales</taxon>
        <taxon>Microbacteriaceae</taxon>
        <taxon>Clavibacter</taxon>
    </lineage>
</organism>